<dbReference type="PANTHER" id="PTHR38479:SF2">
    <property type="entry name" value="WINGED HELIX DNA-BINDING DOMAIN-CONTAINING PROTEIN"/>
    <property type="match status" value="1"/>
</dbReference>
<dbReference type="InterPro" id="IPR009351">
    <property type="entry name" value="AlkZ-like"/>
</dbReference>
<comment type="caution">
    <text evidence="1">The sequence shown here is derived from an EMBL/GenBank/DDBJ whole genome shotgun (WGS) entry which is preliminary data.</text>
</comment>
<name>A0A3D4SX05_9CORY</name>
<proteinExistence type="predicted"/>
<evidence type="ECO:0000313" key="1">
    <source>
        <dbReference type="EMBL" id="HCT13824.1"/>
    </source>
</evidence>
<reference evidence="1 2" key="1">
    <citation type="journal article" date="2018" name="Nat. Biotechnol.">
        <title>A standardized bacterial taxonomy based on genome phylogeny substantially revises the tree of life.</title>
        <authorList>
            <person name="Parks D.H."/>
            <person name="Chuvochina M."/>
            <person name="Waite D.W."/>
            <person name="Rinke C."/>
            <person name="Skarshewski A."/>
            <person name="Chaumeil P.A."/>
            <person name="Hugenholtz P."/>
        </authorList>
    </citation>
    <scope>NUCLEOTIDE SEQUENCE [LARGE SCALE GENOMIC DNA]</scope>
    <source>
        <strain evidence="1">UBA11247</strain>
    </source>
</reference>
<organism evidence="1 2">
    <name type="scientific">Corynebacterium nuruki</name>
    <dbReference type="NCBI Taxonomy" id="1032851"/>
    <lineage>
        <taxon>Bacteria</taxon>
        <taxon>Bacillati</taxon>
        <taxon>Actinomycetota</taxon>
        <taxon>Actinomycetes</taxon>
        <taxon>Mycobacteriales</taxon>
        <taxon>Corynebacteriaceae</taxon>
        <taxon>Corynebacterium</taxon>
    </lineage>
</organism>
<gene>
    <name evidence="1" type="ORF">DIW82_03250</name>
</gene>
<dbReference type="PANTHER" id="PTHR38479">
    <property type="entry name" value="LMO0824 PROTEIN"/>
    <property type="match status" value="1"/>
</dbReference>
<evidence type="ECO:0000313" key="2">
    <source>
        <dbReference type="Proteomes" id="UP000261739"/>
    </source>
</evidence>
<dbReference type="AlphaFoldDB" id="A0A3D4SX05"/>
<sequence length="179" mass="19220">MQGQELPGVTSSLALRLAGGAEWSGRVVQAFDNGDIVRGYPMRSTVFALAASDAAWVTELCSVTQRRQSARQLARHDISGAMTATAEDVLLAHPGGLTRSALAEQWRNRGLPGGRSFLYLMVRDLMLRGVAVYGPTEGREQRVVPAAGRLPSGSDLAGRFNGDAVAATAELLRRYLRSH</sequence>
<dbReference type="STRING" id="863239.GCA_000213935_00207"/>
<dbReference type="EMBL" id="DQID01000091">
    <property type="protein sequence ID" value="HCT13824.1"/>
    <property type="molecule type" value="Genomic_DNA"/>
</dbReference>
<dbReference type="Pfam" id="PF06224">
    <property type="entry name" value="AlkZ-like"/>
    <property type="match status" value="1"/>
</dbReference>
<dbReference type="Proteomes" id="UP000261739">
    <property type="component" value="Unassembled WGS sequence"/>
</dbReference>
<protein>
    <submittedName>
        <fullName evidence="1">Uncharacterized protein</fullName>
    </submittedName>
</protein>
<accession>A0A3D4SX05</accession>
<feature type="non-terminal residue" evidence="1">
    <location>
        <position position="179"/>
    </location>
</feature>